<comment type="caution">
    <text evidence="1">The sequence shown here is derived from an EMBL/GenBank/DDBJ whole genome shotgun (WGS) entry which is preliminary data.</text>
</comment>
<reference evidence="1 2" key="1">
    <citation type="submission" date="2017-01" db="EMBL/GenBank/DDBJ databases">
        <title>Genome Analysis of Deinococcus marmoris KOPRI26562.</title>
        <authorList>
            <person name="Kim J.H."/>
            <person name="Oh H.-M."/>
        </authorList>
    </citation>
    <scope>NUCLEOTIDE SEQUENCE [LARGE SCALE GENOMIC DNA]</scope>
    <source>
        <strain evidence="1 2">KOPRI26562</strain>
    </source>
</reference>
<name>A0A1U7NR18_9DEIO</name>
<sequence length="223" mass="24538">MLASPIWEGPGVSILSFSHTCRAAVPPHGLCCQEAFFLSSFLPYRPASGTPVWPMLEGSILSFFLPCPPSGGAPTWLTLPGSILSFYLSPRLIGRRHPRLAYAGRKYSFFLTFLLLQIPVQRLRNHILNLVTILRGIDFEAALQAAWQAGIEGLQSVCLSVACWRGGGPLHSLLDGLIRVLLDFFNFRCSALVLRIHSLFHGRPDTQTFLFAPNHFSTCASAA</sequence>
<dbReference type="Proteomes" id="UP000186607">
    <property type="component" value="Unassembled WGS sequence"/>
</dbReference>
<evidence type="ECO:0000313" key="2">
    <source>
        <dbReference type="Proteomes" id="UP000186607"/>
    </source>
</evidence>
<protein>
    <submittedName>
        <fullName evidence="1">Uncharacterized protein</fullName>
    </submittedName>
</protein>
<evidence type="ECO:0000313" key="1">
    <source>
        <dbReference type="EMBL" id="OLV15361.1"/>
    </source>
</evidence>
<proteinExistence type="predicted"/>
<keyword evidence="2" id="KW-1185">Reference proteome</keyword>
<dbReference type="STRING" id="249408.BOO71_0015139"/>
<organism evidence="1 2">
    <name type="scientific">Deinococcus marmoris</name>
    <dbReference type="NCBI Taxonomy" id="249408"/>
    <lineage>
        <taxon>Bacteria</taxon>
        <taxon>Thermotogati</taxon>
        <taxon>Deinococcota</taxon>
        <taxon>Deinococci</taxon>
        <taxon>Deinococcales</taxon>
        <taxon>Deinococcaceae</taxon>
        <taxon>Deinococcus</taxon>
    </lineage>
</organism>
<dbReference type="AlphaFoldDB" id="A0A1U7NR18"/>
<gene>
    <name evidence="1" type="ORF">BOO71_0015139</name>
</gene>
<dbReference type="EMBL" id="MSTI01000184">
    <property type="protein sequence ID" value="OLV15361.1"/>
    <property type="molecule type" value="Genomic_DNA"/>
</dbReference>
<accession>A0A1U7NR18</accession>